<reference evidence="1" key="2">
    <citation type="submission" date="2020-08" db="EMBL/GenBank/DDBJ databases">
        <authorList>
            <person name="Shumante A."/>
            <person name="Zimin A.V."/>
            <person name="Puiu D."/>
            <person name="Salzberg S.L."/>
        </authorList>
    </citation>
    <scope>NUCLEOTIDE SEQUENCE</scope>
    <source>
        <strain evidence="1">WC2-LM</strain>
        <tissue evidence="1">Liver</tissue>
    </source>
</reference>
<accession>A0A5E4AGF3</accession>
<reference evidence="2 3" key="1">
    <citation type="submission" date="2019-04" db="EMBL/GenBank/DDBJ databases">
        <authorList>
            <person name="Alioto T."/>
            <person name="Alioto T."/>
        </authorList>
    </citation>
    <scope>NUCLEOTIDE SEQUENCE [LARGE SCALE GENOMIC DNA]</scope>
</reference>
<proteinExistence type="predicted"/>
<name>A0A5E4AGF3_MARMO</name>
<keyword evidence="3" id="KW-1185">Reference proteome</keyword>
<dbReference type="AlphaFoldDB" id="A0A5E4AGF3"/>
<organism evidence="2 3">
    <name type="scientific">Marmota monax</name>
    <name type="common">Woodchuck</name>
    <dbReference type="NCBI Taxonomy" id="9995"/>
    <lineage>
        <taxon>Eukaryota</taxon>
        <taxon>Metazoa</taxon>
        <taxon>Chordata</taxon>
        <taxon>Craniata</taxon>
        <taxon>Vertebrata</taxon>
        <taxon>Euteleostomi</taxon>
        <taxon>Mammalia</taxon>
        <taxon>Eutheria</taxon>
        <taxon>Euarchontoglires</taxon>
        <taxon>Glires</taxon>
        <taxon>Rodentia</taxon>
        <taxon>Sciuromorpha</taxon>
        <taxon>Sciuridae</taxon>
        <taxon>Xerinae</taxon>
        <taxon>Marmotini</taxon>
        <taxon>Marmota</taxon>
    </lineage>
</organism>
<dbReference type="Proteomes" id="UP000335636">
    <property type="component" value="Unassembled WGS sequence"/>
</dbReference>
<evidence type="ECO:0000313" key="1">
    <source>
        <dbReference type="EMBL" id="KAF7469245.1"/>
    </source>
</evidence>
<dbReference type="EMBL" id="WJEC01007674">
    <property type="protein sequence ID" value="KAF7469245.1"/>
    <property type="molecule type" value="Genomic_DNA"/>
</dbReference>
<dbReference type="Proteomes" id="UP000662637">
    <property type="component" value="Unassembled WGS sequence"/>
</dbReference>
<gene>
    <name evidence="1" type="ORF">GHT09_019564</name>
    <name evidence="2" type="ORF">MONAX_5E031613</name>
</gene>
<evidence type="ECO:0000313" key="3">
    <source>
        <dbReference type="Proteomes" id="UP000335636"/>
    </source>
</evidence>
<dbReference type="EMBL" id="CABDUW010000063">
    <property type="protein sequence ID" value="VTJ56328.1"/>
    <property type="molecule type" value="Genomic_DNA"/>
</dbReference>
<evidence type="ECO:0000313" key="2">
    <source>
        <dbReference type="EMBL" id="VTJ56328.1"/>
    </source>
</evidence>
<sequence>MSVKEAKGMKTQEWPLVFDGKFIREARRYITEAMTISLVVSNSQDFSSKDIQVTVETEPRDLYNHGLQPRAVPSSWYHGYLRGLHPVLVCYVSVLLVLTTCKYVSTSSTMPKGKTQVPLPNSHTDEVISRMSTLPFASLPFQSILSPLYQH</sequence>
<protein>
    <submittedName>
        <fullName evidence="2">Uncharacterized protein</fullName>
    </submittedName>
</protein>